<evidence type="ECO:0000313" key="3">
    <source>
        <dbReference type="Proteomes" id="UP000657421"/>
    </source>
</evidence>
<dbReference type="Gene3D" id="3.40.50.1460">
    <property type="match status" value="1"/>
</dbReference>
<keyword evidence="3" id="KW-1185">Reference proteome</keyword>
<dbReference type="RefSeq" id="WP_249307489.1">
    <property type="nucleotide sequence ID" value="NZ_JACRSZ010000003.1"/>
</dbReference>
<reference evidence="2 3" key="1">
    <citation type="submission" date="2020-08" db="EMBL/GenBank/DDBJ databases">
        <title>Genome public.</title>
        <authorList>
            <person name="Liu C."/>
            <person name="Sun Q."/>
        </authorList>
    </citation>
    <scope>NUCLEOTIDE SEQUENCE [LARGE SCALE GENOMIC DNA]</scope>
    <source>
        <strain evidence="2 3">NSJ-46</strain>
    </source>
</reference>
<dbReference type="SUPFAM" id="SSF52129">
    <property type="entry name" value="Caspase-like"/>
    <property type="match status" value="1"/>
</dbReference>
<dbReference type="InterPro" id="IPR011600">
    <property type="entry name" value="Pept_C14_caspase"/>
</dbReference>
<evidence type="ECO:0000313" key="2">
    <source>
        <dbReference type="EMBL" id="MBC8572489.1"/>
    </source>
</evidence>
<protein>
    <submittedName>
        <fullName evidence="2">Caspase family protein</fullName>
    </submittedName>
</protein>
<organism evidence="2 3">
    <name type="scientific">Jingyaoa shaoxingensis</name>
    <dbReference type="NCBI Taxonomy" id="2763671"/>
    <lineage>
        <taxon>Bacteria</taxon>
        <taxon>Bacillati</taxon>
        <taxon>Bacillota</taxon>
        <taxon>Clostridia</taxon>
        <taxon>Lachnospirales</taxon>
        <taxon>Lachnospiraceae</taxon>
        <taxon>Jingyaoa</taxon>
    </lineage>
</organism>
<dbReference type="EMBL" id="JACRSZ010000003">
    <property type="protein sequence ID" value="MBC8572489.1"/>
    <property type="molecule type" value="Genomic_DNA"/>
</dbReference>
<dbReference type="InterPro" id="IPR029030">
    <property type="entry name" value="Caspase-like_dom_sf"/>
</dbReference>
<dbReference type="Proteomes" id="UP000657421">
    <property type="component" value="Unassembled WGS sequence"/>
</dbReference>
<gene>
    <name evidence="2" type="ORF">H8716_05210</name>
</gene>
<accession>A0ABR7N817</accession>
<dbReference type="Pfam" id="PF00656">
    <property type="entry name" value="Peptidase_C14"/>
    <property type="match status" value="1"/>
</dbReference>
<proteinExistence type="predicted"/>
<comment type="caution">
    <text evidence="2">The sequence shown here is derived from an EMBL/GenBank/DDBJ whole genome shotgun (WGS) entry which is preliminary data.</text>
</comment>
<evidence type="ECO:0000259" key="1">
    <source>
        <dbReference type="Pfam" id="PF00656"/>
    </source>
</evidence>
<feature type="domain" description="Peptidase C14 caspase" evidence="1">
    <location>
        <begin position="8"/>
        <end position="228"/>
    </location>
</feature>
<name>A0ABR7N817_9FIRM</name>
<sequence length="522" mass="61222">MVKLFACGVNEYRNAPKLDFCVNDSKVFCDTFQQNIVINKEDITIVTDDGIIDNTEYCKKLKEFCDHSEEEDILVVFHSGHGGVDENNDSFLLMTNSLNEYTYVYTDQIINFLNYSKAKSKVVILDCCHSDVGDKFVPPIDEEEAVESFYGKGITIFCACKKQERATTEDGNISVFTKFLCEALKSQYLIKDNVLYFNDLQNLVSIYAQNYNRKHSGEEQTPVMRTSMIGTLTLPTRIHKEKRKKQKYSIETSELDILDIEDDCKVGKNGQYRKYYSVRVVMKKNITEETIAEEILKVVELLKENNLPLISYKQAIFQNHPIEIVYILFYGDDIDYIANIYKYLAVWTLYDDYNWHKKNVMKSDKEGYYSWCYNSSYEYLKKMRLEYTFTDDELISFWKDKISIVVRKTSQFDTKYHSYKAGDMNIEEFCNCSKKIYNDLQAIYNKCDDACFPIPYSKYEDFHDKSYTLVADARSIVFISAVYKKETKNEKHLKDSIELELKNYYKTLKEWKDILQIQDGGV</sequence>